<organism evidence="1 2">
    <name type="scientific">Sphingomonas sanguinis</name>
    <dbReference type="NCBI Taxonomy" id="33051"/>
    <lineage>
        <taxon>Bacteria</taxon>
        <taxon>Pseudomonadati</taxon>
        <taxon>Pseudomonadota</taxon>
        <taxon>Alphaproteobacteria</taxon>
        <taxon>Sphingomonadales</taxon>
        <taxon>Sphingomonadaceae</taxon>
        <taxon>Sphingomonas</taxon>
    </lineage>
</organism>
<reference evidence="1 2" key="1">
    <citation type="journal article" date="2016" name="Front. Microbiol.">
        <title>Genomic Resource of Rice Seed Associated Bacteria.</title>
        <authorList>
            <person name="Midha S."/>
            <person name="Bansal K."/>
            <person name="Sharma S."/>
            <person name="Kumar N."/>
            <person name="Patil P.P."/>
            <person name="Chaudhry V."/>
            <person name="Patil P.B."/>
        </authorList>
    </citation>
    <scope>NUCLEOTIDE SEQUENCE [LARGE SCALE GENOMIC DNA]</scope>
    <source>
        <strain evidence="1 2">NS319</strain>
    </source>
</reference>
<protein>
    <submittedName>
        <fullName evidence="1">Uncharacterized protein</fullName>
    </submittedName>
</protein>
<sequence length="76" mass="8532">MQMQNSFEELILGALRQEVARILESEVDDAKARLAVKLSQAAPAVALSIFHQFDLQRHEDRITISVRNDLTKGAAR</sequence>
<evidence type="ECO:0000313" key="2">
    <source>
        <dbReference type="Proteomes" id="UP000072867"/>
    </source>
</evidence>
<dbReference type="EMBL" id="LDTD01000117">
    <property type="protein sequence ID" value="KTT68251.1"/>
    <property type="molecule type" value="Genomic_DNA"/>
</dbReference>
<dbReference type="RefSeq" id="WP_058734290.1">
    <property type="nucleotide sequence ID" value="NZ_LDTD01000117.1"/>
</dbReference>
<dbReference type="AlphaFoldDB" id="A0A147HTS4"/>
<dbReference type="PATRIC" id="fig|33051.3.peg.372"/>
<evidence type="ECO:0000313" key="1">
    <source>
        <dbReference type="EMBL" id="KTT68251.1"/>
    </source>
</evidence>
<name>A0A147HTS4_9SPHN</name>
<accession>A0A147HTS4</accession>
<gene>
    <name evidence="1" type="ORF">NS319_14800</name>
</gene>
<comment type="caution">
    <text evidence="1">The sequence shown here is derived from an EMBL/GenBank/DDBJ whole genome shotgun (WGS) entry which is preliminary data.</text>
</comment>
<dbReference type="Proteomes" id="UP000072867">
    <property type="component" value="Unassembled WGS sequence"/>
</dbReference>
<proteinExistence type="predicted"/>